<dbReference type="FunFam" id="3.30.450.20:FF:000099">
    <property type="entry name" value="Sensory box sensor histidine kinase"/>
    <property type="match status" value="1"/>
</dbReference>
<dbReference type="Pfam" id="PF08447">
    <property type="entry name" value="PAS_3"/>
    <property type="match status" value="2"/>
</dbReference>
<dbReference type="EMBL" id="JAIRBC010000006">
    <property type="protein sequence ID" value="MCG2460113.1"/>
    <property type="molecule type" value="Genomic_DNA"/>
</dbReference>
<feature type="domain" description="PAS" evidence="7">
    <location>
        <begin position="945"/>
        <end position="1015"/>
    </location>
</feature>
<dbReference type="PROSITE" id="PS50112">
    <property type="entry name" value="PAS"/>
    <property type="match status" value="2"/>
</dbReference>
<evidence type="ECO:0000313" key="10">
    <source>
        <dbReference type="Proteomes" id="UP001200642"/>
    </source>
</evidence>
<sequence length="1325" mass="151537">MGNNNKDYGFLQGGGEMGKLIRAHDWSKTPLGDPNTWPQPLCTMVSVMLDNPFGMYIAWGKDFTQIYNDGYRPILGATKHPQALGIGTRKTFSEIWHVIGPMFDGVMNGEAVGFPDFMLQLDRNGYVENCYFDFAYSPIRLESGEVGGVLVTVIETTARKKAQDELIASKNELEFVLDAARLGTFDYNPITDKFSGNTRLKEWFGLPSGNQLGLKHAIGVIAEKDKERISNTIKEVMDRSSEGDFDVEYCVVNPISGKEIVVHAKGKAWFNEEGIAYRLNGTVEDITEQTIANRRSKENEQHIRTMVSESPVGICVLDADTLVSEIVNDSFIEIAGKPRDAIVGKFYWDTFAEVRVQYEDALNKVIALGEAFYADEAELMLLRHGEEEIIYVTFVFAPLKDENGKVVKVAVWVLDNTVQVEARKKIMVSENNLRLMILQAPVAIAIFRGTDYRVEIANKFALEIWGRTEEQVLNTPFFDAIPELLTQGIKEFLDDVAKTGNRFATPEMPVQIMRNGVLETEYVNFSFEPLYDSEEKINGIMAIGFDITPQIEARKRVEESEQGIRALVESAPFPIGVFVGKEMRISLANQSIMDAWGKGNDVIGKLYSDILPEFENQQIFEQLRQVLKTGTPFHAKNQKVDIFKNGELCNFYYNYSFTPLMDDNGNTYAVMNTAAEVTELHQAKQKVEESEKRFRDSVKQAPLGIAIFRGPDYVAEMANDNYLLIVDKTEEQFVGKPLFETLPEAKEFVGAILAEVYKTGEAYYGYEFPVNLNRHGKLETGYYNFVYHPLKENKVISGFMVVVTEVTATVKAKQIIEENEEKLKLIIDASDLGVWDLNIKTNEFVASERCYTILGFPDKENLTPEDIITHVHPDDLKLRTEAFDKAFEVGFLHYQIRIIWEDQSLHWKEVKGKVFYDANDQPERMLGTVRDITEERNFHQQLLEREEKFRLLADSMPQHIWTADLEGNLNYFNRSVFDYSGLTLKQLNKNGWIQIVHPDDRKENIKQWKHAISTGNDFLFEHRFRRHNGEYRWQLSRAIPQKDADGAIKMWVGTSTDIQDQKMFTSKLEKMVRRRTNELRQKNMDLEKINEELQSFVYISSHDLQEPLRKIQIFASRIIETEYAALSENGRNYFKRMQRSANRMQNLIQDLIAYSRTNAQEIKFEVVDLLEIIEAVKETLSEELEQNDVTIKLKNNCEVKIIPVQFNQVMLNLVSNSIKFSGADHPIIIKIDCEIVAGKRIAIASLNDKKQYCHIRYSDNGIGFDQQYSGKIFEVFQRLHSKEEYTGTGIGLAIVKKIIENHDGIILAKGELNRGATFDIYIPAQ</sequence>
<reference evidence="9" key="1">
    <citation type="submission" date="2023-02" db="EMBL/GenBank/DDBJ databases">
        <title>Genome of Flavobacteriaceae gen. nov. sp. strain F89.</title>
        <authorList>
            <person name="Wang Y."/>
        </authorList>
    </citation>
    <scope>NUCLEOTIDE SEQUENCE</scope>
    <source>
        <strain evidence="9">F89</strain>
    </source>
</reference>
<feature type="domain" description="PAS" evidence="7">
    <location>
        <begin position="819"/>
        <end position="890"/>
    </location>
</feature>
<keyword evidence="3" id="KW-0597">Phosphoprotein</keyword>
<dbReference type="PANTHER" id="PTHR43304:SF1">
    <property type="entry name" value="PAC DOMAIN-CONTAINING PROTEIN"/>
    <property type="match status" value="1"/>
</dbReference>
<dbReference type="InterPro" id="IPR000014">
    <property type="entry name" value="PAS"/>
</dbReference>
<dbReference type="PROSITE" id="PS50113">
    <property type="entry name" value="PAC"/>
    <property type="match status" value="5"/>
</dbReference>
<keyword evidence="4" id="KW-0808">Transferase</keyword>
<dbReference type="PROSITE" id="PS50109">
    <property type="entry name" value="HIS_KIN"/>
    <property type="match status" value="1"/>
</dbReference>
<comment type="caution">
    <text evidence="9">The sequence shown here is derived from an EMBL/GenBank/DDBJ whole genome shotgun (WGS) entry which is preliminary data.</text>
</comment>
<dbReference type="SUPFAM" id="SSF47384">
    <property type="entry name" value="Homodimeric domain of signal transducing histidine kinase"/>
    <property type="match status" value="1"/>
</dbReference>
<evidence type="ECO:0000256" key="1">
    <source>
        <dbReference type="ARBA" id="ARBA00000085"/>
    </source>
</evidence>
<feature type="domain" description="PAC" evidence="8">
    <location>
        <begin position="633"/>
        <end position="689"/>
    </location>
</feature>
<evidence type="ECO:0000259" key="7">
    <source>
        <dbReference type="PROSITE" id="PS50112"/>
    </source>
</evidence>
<dbReference type="CDD" id="cd00130">
    <property type="entry name" value="PAS"/>
    <property type="match status" value="3"/>
</dbReference>
<dbReference type="InterPro" id="IPR036890">
    <property type="entry name" value="HATPase_C_sf"/>
</dbReference>
<dbReference type="Pfam" id="PF08448">
    <property type="entry name" value="PAS_4"/>
    <property type="match status" value="4"/>
</dbReference>
<dbReference type="EC" id="2.7.13.3" evidence="2"/>
<dbReference type="Gene3D" id="3.30.450.20">
    <property type="entry name" value="PAS domain"/>
    <property type="match status" value="8"/>
</dbReference>
<name>A0AAE3ETF7_9FLAO</name>
<dbReference type="InterPro" id="IPR052162">
    <property type="entry name" value="Sensor_kinase/Photoreceptor"/>
</dbReference>
<dbReference type="PRINTS" id="PR00344">
    <property type="entry name" value="BCTRLSENSOR"/>
</dbReference>
<dbReference type="NCBIfam" id="TIGR00229">
    <property type="entry name" value="sensory_box"/>
    <property type="match status" value="2"/>
</dbReference>
<evidence type="ECO:0000259" key="8">
    <source>
        <dbReference type="PROSITE" id="PS50113"/>
    </source>
</evidence>
<dbReference type="InterPro" id="IPR036097">
    <property type="entry name" value="HisK_dim/P_sf"/>
</dbReference>
<dbReference type="SMART" id="SM00091">
    <property type="entry name" value="PAS"/>
    <property type="match status" value="6"/>
</dbReference>
<evidence type="ECO:0000259" key="6">
    <source>
        <dbReference type="PROSITE" id="PS50109"/>
    </source>
</evidence>
<dbReference type="InterPro" id="IPR000700">
    <property type="entry name" value="PAS-assoc_C"/>
</dbReference>
<proteinExistence type="predicted"/>
<feature type="domain" description="PAC" evidence="8">
    <location>
        <begin position="892"/>
        <end position="944"/>
    </location>
</feature>
<feature type="domain" description="PAC" evidence="8">
    <location>
        <begin position="1018"/>
        <end position="1070"/>
    </location>
</feature>
<evidence type="ECO:0000256" key="3">
    <source>
        <dbReference type="ARBA" id="ARBA00022553"/>
    </source>
</evidence>
<feature type="domain" description="PAC" evidence="8">
    <location>
        <begin position="504"/>
        <end position="559"/>
    </location>
</feature>
<evidence type="ECO:0000313" key="9">
    <source>
        <dbReference type="EMBL" id="MCG2460113.1"/>
    </source>
</evidence>
<protein>
    <recommendedName>
        <fullName evidence="2">histidine kinase</fullName>
        <ecNumber evidence="2">2.7.13.3</ecNumber>
    </recommendedName>
</protein>
<evidence type="ECO:0000256" key="4">
    <source>
        <dbReference type="ARBA" id="ARBA00022679"/>
    </source>
</evidence>
<dbReference type="InterPro" id="IPR004358">
    <property type="entry name" value="Sig_transdc_His_kin-like_C"/>
</dbReference>
<keyword evidence="10" id="KW-1185">Reference proteome</keyword>
<dbReference type="InterPro" id="IPR013656">
    <property type="entry name" value="PAS_4"/>
</dbReference>
<dbReference type="InterPro" id="IPR001610">
    <property type="entry name" value="PAC"/>
</dbReference>
<organism evidence="9 10">
    <name type="scientific">Cerina litoralis</name>
    <dbReference type="NCBI Taxonomy" id="2874477"/>
    <lineage>
        <taxon>Bacteria</taxon>
        <taxon>Pseudomonadati</taxon>
        <taxon>Bacteroidota</taxon>
        <taxon>Flavobacteriia</taxon>
        <taxon>Flavobacteriales</taxon>
        <taxon>Flavobacteriaceae</taxon>
        <taxon>Cerina</taxon>
    </lineage>
</organism>
<dbReference type="Proteomes" id="UP001200642">
    <property type="component" value="Unassembled WGS sequence"/>
</dbReference>
<keyword evidence="5" id="KW-0418">Kinase</keyword>
<dbReference type="InterPro" id="IPR003594">
    <property type="entry name" value="HATPase_dom"/>
</dbReference>
<dbReference type="Pfam" id="PF00512">
    <property type="entry name" value="HisKA"/>
    <property type="match status" value="1"/>
</dbReference>
<feature type="domain" description="Histidine kinase" evidence="6">
    <location>
        <begin position="1099"/>
        <end position="1325"/>
    </location>
</feature>
<dbReference type="InterPro" id="IPR005467">
    <property type="entry name" value="His_kinase_dom"/>
</dbReference>
<accession>A0AAE3ETF7</accession>
<evidence type="ECO:0000256" key="5">
    <source>
        <dbReference type="ARBA" id="ARBA00022777"/>
    </source>
</evidence>
<comment type="catalytic activity">
    <reaction evidence="1">
        <text>ATP + protein L-histidine = ADP + protein N-phospho-L-histidine.</text>
        <dbReference type="EC" id="2.7.13.3"/>
    </reaction>
</comment>
<dbReference type="SMART" id="SM00387">
    <property type="entry name" value="HATPase_c"/>
    <property type="match status" value="1"/>
</dbReference>
<dbReference type="Gene3D" id="3.30.565.10">
    <property type="entry name" value="Histidine kinase-like ATPase, C-terminal domain"/>
    <property type="match status" value="1"/>
</dbReference>
<dbReference type="Pfam" id="PF02518">
    <property type="entry name" value="HATPase_c"/>
    <property type="match status" value="1"/>
</dbReference>
<dbReference type="SMART" id="SM00086">
    <property type="entry name" value="PAC"/>
    <property type="match status" value="5"/>
</dbReference>
<dbReference type="RefSeq" id="WP_317901258.1">
    <property type="nucleotide sequence ID" value="NZ_JAIRBC010000006.1"/>
</dbReference>
<dbReference type="GO" id="GO:0000155">
    <property type="term" value="F:phosphorelay sensor kinase activity"/>
    <property type="evidence" value="ECO:0007669"/>
    <property type="project" value="InterPro"/>
</dbReference>
<dbReference type="SUPFAM" id="SSF55785">
    <property type="entry name" value="PYP-like sensor domain (PAS domain)"/>
    <property type="match status" value="7"/>
</dbReference>
<dbReference type="InterPro" id="IPR013655">
    <property type="entry name" value="PAS_fold_3"/>
</dbReference>
<dbReference type="Gene3D" id="1.10.287.130">
    <property type="match status" value="1"/>
</dbReference>
<dbReference type="SMART" id="SM00388">
    <property type="entry name" value="HisKA"/>
    <property type="match status" value="1"/>
</dbReference>
<dbReference type="InterPro" id="IPR003661">
    <property type="entry name" value="HisK_dim/P_dom"/>
</dbReference>
<dbReference type="Gene3D" id="2.10.70.100">
    <property type="match status" value="1"/>
</dbReference>
<evidence type="ECO:0000256" key="2">
    <source>
        <dbReference type="ARBA" id="ARBA00012438"/>
    </source>
</evidence>
<dbReference type="CDD" id="cd00082">
    <property type="entry name" value="HisKA"/>
    <property type="match status" value="1"/>
</dbReference>
<dbReference type="SUPFAM" id="SSF55874">
    <property type="entry name" value="ATPase domain of HSP90 chaperone/DNA topoisomerase II/histidine kinase"/>
    <property type="match status" value="1"/>
</dbReference>
<feature type="domain" description="PAC" evidence="8">
    <location>
        <begin position="245"/>
        <end position="298"/>
    </location>
</feature>
<dbReference type="PANTHER" id="PTHR43304">
    <property type="entry name" value="PHYTOCHROME-LIKE PROTEIN CPH1"/>
    <property type="match status" value="1"/>
</dbReference>
<dbReference type="InterPro" id="IPR035965">
    <property type="entry name" value="PAS-like_dom_sf"/>
</dbReference>
<gene>
    <name evidence="9" type="ORF">K8352_05095</name>
</gene>